<feature type="transmembrane region" description="Helical" evidence="1">
    <location>
        <begin position="104"/>
        <end position="125"/>
    </location>
</feature>
<accession>A0A1U9NNT4</accession>
<dbReference type="AlphaFoldDB" id="A0A1U9NNT4"/>
<sequence>MVDGLVEVKAGIAKSIAFLFLVAFGLCFVYRVSEVHGPEAKYGCGLAIVVTVSTSFVSVLPVLFAIASGFFVVGIAAIIGSVVRLFLTVIGFIIVAAMGMSNGWFFLFGSLFYLVFLLIETLLALRLMKKEADY</sequence>
<proteinExistence type="predicted"/>
<dbReference type="STRING" id="1936003.STSP2_02583"/>
<keyword evidence="1" id="KW-0812">Transmembrane</keyword>
<organism evidence="2 3">
    <name type="scientific">Anaerohalosphaera lusitana</name>
    <dbReference type="NCBI Taxonomy" id="1936003"/>
    <lineage>
        <taxon>Bacteria</taxon>
        <taxon>Pseudomonadati</taxon>
        <taxon>Planctomycetota</taxon>
        <taxon>Phycisphaerae</taxon>
        <taxon>Sedimentisphaerales</taxon>
        <taxon>Anaerohalosphaeraceae</taxon>
        <taxon>Anaerohalosphaera</taxon>
    </lineage>
</organism>
<keyword evidence="3" id="KW-1185">Reference proteome</keyword>
<name>A0A1U9NNT4_9BACT</name>
<keyword evidence="1" id="KW-0472">Membrane</keyword>
<dbReference type="EMBL" id="CP019791">
    <property type="protein sequence ID" value="AQT69394.1"/>
    <property type="molecule type" value="Genomic_DNA"/>
</dbReference>
<gene>
    <name evidence="2" type="ORF">STSP2_02583</name>
</gene>
<keyword evidence="1" id="KW-1133">Transmembrane helix</keyword>
<evidence type="ECO:0000313" key="2">
    <source>
        <dbReference type="EMBL" id="AQT69394.1"/>
    </source>
</evidence>
<protein>
    <submittedName>
        <fullName evidence="2">Uncharacterized protein</fullName>
    </submittedName>
</protein>
<reference evidence="3" key="1">
    <citation type="submission" date="2017-02" db="EMBL/GenBank/DDBJ databases">
        <title>Comparative genomics and description of representatives of a novel lineage of planctomycetes thriving in anoxic sediments.</title>
        <authorList>
            <person name="Spring S."/>
            <person name="Bunk B."/>
            <person name="Sproer C."/>
        </authorList>
    </citation>
    <scope>NUCLEOTIDE SEQUENCE [LARGE SCALE GENOMIC DNA]</scope>
    <source>
        <strain evidence="3">ST-NAGAB-D1</strain>
    </source>
</reference>
<evidence type="ECO:0000256" key="1">
    <source>
        <dbReference type="SAM" id="Phobius"/>
    </source>
</evidence>
<dbReference type="KEGG" id="alus:STSP2_02583"/>
<feature type="transmembrane region" description="Helical" evidence="1">
    <location>
        <begin position="12"/>
        <end position="30"/>
    </location>
</feature>
<dbReference type="Proteomes" id="UP000189674">
    <property type="component" value="Chromosome"/>
</dbReference>
<evidence type="ECO:0000313" key="3">
    <source>
        <dbReference type="Proteomes" id="UP000189674"/>
    </source>
</evidence>
<feature type="transmembrane region" description="Helical" evidence="1">
    <location>
        <begin position="42"/>
        <end position="64"/>
    </location>
</feature>
<feature type="transmembrane region" description="Helical" evidence="1">
    <location>
        <begin position="70"/>
        <end position="97"/>
    </location>
</feature>